<evidence type="ECO:0000256" key="2">
    <source>
        <dbReference type="SAM" id="MobiDB-lite"/>
    </source>
</evidence>
<sequence>MTEQQNVLAWLKDAHAMEQGGILTLENHAVAAQGYPEVQSRLHAHAEATRQHAILVERCIERLGGHPSALKEAIGTVMGKVQGVANLPAQDTVVKNALGDLAAENFEIASYTSLIAAAEQTGDDETATVCRRILHDEEEMAGWLTVQIPIITRQFLAEQAGVEGQSVQAQVVDKAKETLKELSEQGEELAEKAKRKGKDALITSGALLIGAAAGLLIVRALRSGANERKQAPDHGDDTAGSKDASNDVRAGHDAGADADENIEGLNVEPFRALDLRAETLDLSEEFVQNAERPTVPEPQPEDRLGDMSGQFAESPVIPSLQNQEQSMDDSMSSEAASIDTALMRNDMQDINGSLGSDADALDTALMRNDVQSVDDSLILDAALMGGDVQVVDDSSSSDADLVDAIDAELISTDAPSEDELASFDADLVDTELTDNDAQDLDELASLDADSKEAELMGSDAQSDVRDVSDLGYTEVWLVPGPYSGLGPTGYDNSGDPTGQEVYSRLTQHGEVDASNIEIIIDSGEVLLDGTVDSEETKRLAEEAVATVTGVSRVQNLLQVQASQGQET</sequence>
<dbReference type="PROSITE" id="PS50914">
    <property type="entry name" value="BON"/>
    <property type="match status" value="1"/>
</dbReference>
<feature type="coiled-coil region" evidence="1">
    <location>
        <begin position="172"/>
        <end position="199"/>
    </location>
</feature>
<dbReference type="PANTHER" id="PTHR34606:SF15">
    <property type="entry name" value="BON DOMAIN-CONTAINING PROTEIN"/>
    <property type="match status" value="1"/>
</dbReference>
<proteinExistence type="predicted"/>
<organism evidence="4">
    <name type="scientific">uncultured Chloroflexia bacterium</name>
    <dbReference type="NCBI Taxonomy" id="1672391"/>
    <lineage>
        <taxon>Bacteria</taxon>
        <taxon>Bacillati</taxon>
        <taxon>Chloroflexota</taxon>
        <taxon>Chloroflexia</taxon>
        <taxon>environmental samples</taxon>
    </lineage>
</organism>
<name>A0A6J4N2X1_9CHLR</name>
<dbReference type="Pfam" id="PF04972">
    <property type="entry name" value="BON"/>
    <property type="match status" value="1"/>
</dbReference>
<dbReference type="InterPro" id="IPR007055">
    <property type="entry name" value="BON_dom"/>
</dbReference>
<dbReference type="AlphaFoldDB" id="A0A6J4N2X1"/>
<dbReference type="InterPro" id="IPR014004">
    <property type="entry name" value="Transpt-assoc_nodulatn_dom_bac"/>
</dbReference>
<dbReference type="InterPro" id="IPR012347">
    <property type="entry name" value="Ferritin-like"/>
</dbReference>
<gene>
    <name evidence="4" type="ORF">AVDCRST_MAG93-8806</name>
</gene>
<feature type="region of interest" description="Disordered" evidence="2">
    <location>
        <begin position="227"/>
        <end position="262"/>
    </location>
</feature>
<dbReference type="InterPro" id="IPR010287">
    <property type="entry name" value="DUF892_YciF-like"/>
</dbReference>
<dbReference type="CDD" id="cd00657">
    <property type="entry name" value="Ferritin_like"/>
    <property type="match status" value="1"/>
</dbReference>
<keyword evidence="1" id="KW-0175">Coiled coil</keyword>
<dbReference type="Gene3D" id="3.30.1340.30">
    <property type="match status" value="1"/>
</dbReference>
<feature type="domain" description="BON" evidence="3">
    <location>
        <begin position="493"/>
        <end position="561"/>
    </location>
</feature>
<dbReference type="SUPFAM" id="SSF47240">
    <property type="entry name" value="Ferritin-like"/>
    <property type="match status" value="1"/>
</dbReference>
<dbReference type="EMBL" id="CADCTR010002959">
    <property type="protein sequence ID" value="CAA9375876.1"/>
    <property type="molecule type" value="Genomic_DNA"/>
</dbReference>
<evidence type="ECO:0000313" key="4">
    <source>
        <dbReference type="EMBL" id="CAA9375876.1"/>
    </source>
</evidence>
<dbReference type="PANTHER" id="PTHR34606">
    <property type="entry name" value="BON DOMAIN-CONTAINING PROTEIN"/>
    <property type="match status" value="1"/>
</dbReference>
<protein>
    <submittedName>
        <fullName evidence="4">Protein YciE</fullName>
    </submittedName>
</protein>
<evidence type="ECO:0000259" key="3">
    <source>
        <dbReference type="PROSITE" id="PS50914"/>
    </source>
</evidence>
<feature type="compositionally biased region" description="Basic and acidic residues" evidence="2">
    <location>
        <begin position="227"/>
        <end position="255"/>
    </location>
</feature>
<reference evidence="4" key="1">
    <citation type="submission" date="2020-02" db="EMBL/GenBank/DDBJ databases">
        <authorList>
            <person name="Meier V. D."/>
        </authorList>
    </citation>
    <scope>NUCLEOTIDE SEQUENCE</scope>
    <source>
        <strain evidence="4">AVDCRST_MAG93</strain>
    </source>
</reference>
<dbReference type="Pfam" id="PF05974">
    <property type="entry name" value="DUF892"/>
    <property type="match status" value="1"/>
</dbReference>
<dbReference type="Gene3D" id="1.20.1260.10">
    <property type="match status" value="1"/>
</dbReference>
<dbReference type="InterPro" id="IPR009078">
    <property type="entry name" value="Ferritin-like_SF"/>
</dbReference>
<dbReference type="SMART" id="SM00749">
    <property type="entry name" value="BON"/>
    <property type="match status" value="1"/>
</dbReference>
<evidence type="ECO:0000256" key="1">
    <source>
        <dbReference type="SAM" id="Coils"/>
    </source>
</evidence>
<accession>A0A6J4N2X1</accession>
<dbReference type="InterPro" id="IPR051686">
    <property type="entry name" value="Lipoprotein_DolP"/>
</dbReference>